<protein>
    <recommendedName>
        <fullName evidence="4">RNA helicase</fullName>
    </recommendedName>
</protein>
<reference evidence="2" key="1">
    <citation type="submission" date="2023-10" db="EMBL/GenBank/DDBJ databases">
        <authorList>
            <person name="Chen Y."/>
            <person name="Shah S."/>
            <person name="Dougan E. K."/>
            <person name="Thang M."/>
            <person name="Chan C."/>
        </authorList>
    </citation>
    <scope>NUCLEOTIDE SEQUENCE [LARGE SCALE GENOMIC DNA]</scope>
</reference>
<evidence type="ECO:0000256" key="1">
    <source>
        <dbReference type="SAM" id="MobiDB-lite"/>
    </source>
</evidence>
<feature type="non-terminal residue" evidence="2">
    <location>
        <position position="1"/>
    </location>
</feature>
<evidence type="ECO:0000313" key="3">
    <source>
        <dbReference type="Proteomes" id="UP001189429"/>
    </source>
</evidence>
<gene>
    <name evidence="2" type="ORF">PCOR1329_LOCUS32925</name>
</gene>
<evidence type="ECO:0000313" key="2">
    <source>
        <dbReference type="EMBL" id="CAK0836451.1"/>
    </source>
</evidence>
<evidence type="ECO:0008006" key="4">
    <source>
        <dbReference type="Google" id="ProtNLM"/>
    </source>
</evidence>
<feature type="non-terminal residue" evidence="2">
    <location>
        <position position="437"/>
    </location>
</feature>
<name>A0ABN9SVA5_9DINO</name>
<dbReference type="Gene3D" id="3.40.50.300">
    <property type="entry name" value="P-loop containing nucleotide triphosphate hydrolases"/>
    <property type="match status" value="1"/>
</dbReference>
<dbReference type="EMBL" id="CAUYUJ010013570">
    <property type="protein sequence ID" value="CAK0836451.1"/>
    <property type="molecule type" value="Genomic_DNA"/>
</dbReference>
<sequence>SDWIRRLQTYGKERRRVFFTEFYADVEPPDDGTTTTRHIIASKTTCALGVQGQSEYYLLLWDKTWAMEWTERDMASVTPNPFMVSKTSPTVDFLIEMTPVWPPAPGAEVSGTDRSCPFGIALVRYDAKKHGPLHDSDATVRRPIPGQPYYRVDRTTRMAQFNGVNAAIREFFSAACERAALWVAALPPTVWALVFRREDRDNKASALSVPAQGVAADRLLAQASAALERMIDDPDQPGASGRAFEPPLTPQQVGESPGCVFQRLLPVPREVAACIADAYMSCLAPRPTRGTRGSMGALAEQIGKNLTPDCSDLFPRLGLRLAHEDKVKGSAAGGVTPVAKCAAAYKTPEGEVTTTDHAHWLHKFRTEIAAEAKLTLAAHEAGADLWGEKFLISLLGEAGQTAEPMAIMSLIHAARCGARVVFFGDERQLCPTVKSQQ</sequence>
<dbReference type="InterPro" id="IPR027417">
    <property type="entry name" value="P-loop_NTPase"/>
</dbReference>
<organism evidence="2 3">
    <name type="scientific">Prorocentrum cordatum</name>
    <dbReference type="NCBI Taxonomy" id="2364126"/>
    <lineage>
        <taxon>Eukaryota</taxon>
        <taxon>Sar</taxon>
        <taxon>Alveolata</taxon>
        <taxon>Dinophyceae</taxon>
        <taxon>Prorocentrales</taxon>
        <taxon>Prorocentraceae</taxon>
        <taxon>Prorocentrum</taxon>
    </lineage>
</organism>
<comment type="caution">
    <text evidence="2">The sequence shown here is derived from an EMBL/GenBank/DDBJ whole genome shotgun (WGS) entry which is preliminary data.</text>
</comment>
<feature type="region of interest" description="Disordered" evidence="1">
    <location>
        <begin position="231"/>
        <end position="254"/>
    </location>
</feature>
<dbReference type="Proteomes" id="UP001189429">
    <property type="component" value="Unassembled WGS sequence"/>
</dbReference>
<accession>A0ABN9SVA5</accession>
<proteinExistence type="predicted"/>
<keyword evidence="3" id="KW-1185">Reference proteome</keyword>